<keyword evidence="3 5" id="KW-0560">Oxidoreductase</keyword>
<dbReference type="Gene3D" id="3.40.309.10">
    <property type="entry name" value="Aldehyde Dehydrogenase, Chain A, domain 2"/>
    <property type="match status" value="1"/>
</dbReference>
<dbReference type="SUPFAM" id="SSF53720">
    <property type="entry name" value="ALDH-like"/>
    <property type="match status" value="1"/>
</dbReference>
<name>A0ABP2IJN5_CORAM</name>
<dbReference type="CDD" id="cd07100">
    <property type="entry name" value="ALDH_SSADH1_GabD1"/>
    <property type="match status" value="1"/>
</dbReference>
<keyword evidence="2" id="KW-0521">NADP</keyword>
<evidence type="ECO:0000259" key="6">
    <source>
        <dbReference type="Pfam" id="PF00171"/>
    </source>
</evidence>
<evidence type="ECO:0000313" key="7">
    <source>
        <dbReference type="EMBL" id="EFG81514.1"/>
    </source>
</evidence>
<dbReference type="Gene3D" id="3.40.605.10">
    <property type="entry name" value="Aldehyde Dehydrogenase, Chain A, domain 1"/>
    <property type="match status" value="1"/>
</dbReference>
<comment type="similarity">
    <text evidence="1 5">Belongs to the aldehyde dehydrogenase family.</text>
</comment>
<feature type="active site" evidence="4">
    <location>
        <position position="232"/>
    </location>
</feature>
<dbReference type="InterPro" id="IPR047110">
    <property type="entry name" value="GABD/Sad-like"/>
</dbReference>
<dbReference type="GO" id="GO:0016491">
    <property type="term" value="F:oxidoreductase activity"/>
    <property type="evidence" value="ECO:0007669"/>
    <property type="project" value="UniProtKB-KW"/>
</dbReference>
<gene>
    <name evidence="7" type="ORF">HMPREF0281_01292</name>
</gene>
<evidence type="ECO:0000256" key="1">
    <source>
        <dbReference type="ARBA" id="ARBA00009986"/>
    </source>
</evidence>
<proteinExistence type="inferred from homology"/>
<accession>A0ABP2IJN5</accession>
<organism evidence="7 8">
    <name type="scientific">Corynebacterium ammoniagenes DSM 20306</name>
    <dbReference type="NCBI Taxonomy" id="649754"/>
    <lineage>
        <taxon>Bacteria</taxon>
        <taxon>Bacillati</taxon>
        <taxon>Actinomycetota</taxon>
        <taxon>Actinomycetes</taxon>
        <taxon>Mycobacteriales</taxon>
        <taxon>Corynebacteriaceae</taxon>
        <taxon>Corynebacterium</taxon>
    </lineage>
</organism>
<protein>
    <submittedName>
        <fullName evidence="7">Aldehyde dehydrogenase (NAD) family protein</fullName>
        <ecNumber evidence="7">1.2.1.-</ecNumber>
    </submittedName>
</protein>
<evidence type="ECO:0000256" key="3">
    <source>
        <dbReference type="ARBA" id="ARBA00023002"/>
    </source>
</evidence>
<evidence type="ECO:0000256" key="2">
    <source>
        <dbReference type="ARBA" id="ARBA00022857"/>
    </source>
</evidence>
<dbReference type="InterPro" id="IPR029510">
    <property type="entry name" value="Ald_DH_CS_GLU"/>
</dbReference>
<reference evidence="7 8" key="1">
    <citation type="submission" date="2010-04" db="EMBL/GenBank/DDBJ databases">
        <authorList>
            <person name="Weinstock G."/>
            <person name="Sodergren E."/>
            <person name="Clifton S."/>
            <person name="Fulton L."/>
            <person name="Fulton B."/>
            <person name="Courtney L."/>
            <person name="Fronick C."/>
            <person name="Harrison M."/>
            <person name="Strong C."/>
            <person name="Farmer C."/>
            <person name="Delahaunty K."/>
            <person name="Markovic C."/>
            <person name="Hall O."/>
            <person name="Minx P."/>
            <person name="Tomlinson C."/>
            <person name="Mitreva M."/>
            <person name="Hou S."/>
            <person name="Wollam A."/>
            <person name="Pepin K.H."/>
            <person name="Johnson M."/>
            <person name="Bhonagiri V."/>
            <person name="Zhang X."/>
            <person name="Suruliraj S."/>
            <person name="Warren W."/>
            <person name="Chinwalla A."/>
            <person name="Mardis E.R."/>
            <person name="Wilson R.K."/>
        </authorList>
    </citation>
    <scope>NUCLEOTIDE SEQUENCE [LARGE SCALE GENOMIC DNA]</scope>
    <source>
        <strain evidence="7 8">DSM 20306</strain>
    </source>
</reference>
<comment type="caution">
    <text evidence="7">The sequence shown here is derived from an EMBL/GenBank/DDBJ whole genome shotgun (WGS) entry which is preliminary data.</text>
</comment>
<dbReference type="InterPro" id="IPR015590">
    <property type="entry name" value="Aldehyde_DH_dom"/>
</dbReference>
<evidence type="ECO:0000313" key="8">
    <source>
        <dbReference type="Proteomes" id="UP000006015"/>
    </source>
</evidence>
<feature type="domain" description="Aldehyde dehydrogenase" evidence="6">
    <location>
        <begin position="5"/>
        <end position="451"/>
    </location>
</feature>
<dbReference type="InterPro" id="IPR016162">
    <property type="entry name" value="Ald_DH_N"/>
</dbReference>
<evidence type="ECO:0000256" key="5">
    <source>
        <dbReference type="RuleBase" id="RU003345"/>
    </source>
</evidence>
<dbReference type="EMBL" id="ADNS01000009">
    <property type="protein sequence ID" value="EFG81514.1"/>
    <property type="molecule type" value="Genomic_DNA"/>
</dbReference>
<keyword evidence="8" id="KW-1185">Reference proteome</keyword>
<dbReference type="InterPro" id="IPR016163">
    <property type="entry name" value="Ald_DH_C"/>
</dbReference>
<sequence>MTMQQYRTQNPVNDEIVATYDFATDADINTALDDSAQAFKTWSKKSFEERAEVVHRVADLMLERRVELAQIAAQEMGKRMGEAVGEVKYCASILKYYADNGADFAADQEIPTNSPGKAVIRRLPLGTLLGVMPWNFPFYQVARFIAPNLMLGNTILLKHAEICAGSASAIQTLLNDAGVPKGVYINLFATHDQVAEIIADNRVHGVSLTGSERAGEIIAANAGKNLKKTVLELGGNDPYIILDTDNVAEAASQAWWTRMSNTGQSCTSNKRLIVHEDIYDEFVEELVKLAQQMTPGTPDDRDAAKYCPLSSRDAAERLAKQIEKASSNGATVRAGGVIADVGAYYSPTVLTDIPMDSESFHEEFFGPVASVYKFSTDDEAIAIANDSLFGLGGSVFSTDTERAQKVAAEIETGMMAVNAPGTAGAEMPFGGIQRSGYGRELGPLGMDEFVNKQLFYVAD</sequence>
<dbReference type="Proteomes" id="UP000006015">
    <property type="component" value="Unassembled WGS sequence"/>
</dbReference>
<dbReference type="Pfam" id="PF00171">
    <property type="entry name" value="Aldedh"/>
    <property type="match status" value="1"/>
</dbReference>
<dbReference type="PROSITE" id="PS00687">
    <property type="entry name" value="ALDEHYDE_DEHYDR_GLU"/>
    <property type="match status" value="1"/>
</dbReference>
<dbReference type="PANTHER" id="PTHR43217:SF2">
    <property type="entry name" value="SUCCINATE-SEMIALDEHYDE DEHYDROGENASE [NADP(+)]"/>
    <property type="match status" value="1"/>
</dbReference>
<dbReference type="InterPro" id="IPR044148">
    <property type="entry name" value="ALDH_GabD1-like"/>
</dbReference>
<dbReference type="EC" id="1.2.1.-" evidence="7"/>
<evidence type="ECO:0000256" key="4">
    <source>
        <dbReference type="PROSITE-ProRule" id="PRU10007"/>
    </source>
</evidence>
<dbReference type="PANTHER" id="PTHR43217">
    <property type="entry name" value="SUCCINATE SEMIALDEHYDE DEHYDROGENASE [NAD(P)+] SAD"/>
    <property type="match status" value="1"/>
</dbReference>
<dbReference type="InterPro" id="IPR016161">
    <property type="entry name" value="Ald_DH/histidinol_DH"/>
</dbReference>